<evidence type="ECO:0000313" key="3">
    <source>
        <dbReference type="Proteomes" id="UP001054252"/>
    </source>
</evidence>
<accession>A0AAV5MAM4</accession>
<organism evidence="2 3">
    <name type="scientific">Rubroshorea leprosula</name>
    <dbReference type="NCBI Taxonomy" id="152421"/>
    <lineage>
        <taxon>Eukaryota</taxon>
        <taxon>Viridiplantae</taxon>
        <taxon>Streptophyta</taxon>
        <taxon>Embryophyta</taxon>
        <taxon>Tracheophyta</taxon>
        <taxon>Spermatophyta</taxon>
        <taxon>Magnoliopsida</taxon>
        <taxon>eudicotyledons</taxon>
        <taxon>Gunneridae</taxon>
        <taxon>Pentapetalae</taxon>
        <taxon>rosids</taxon>
        <taxon>malvids</taxon>
        <taxon>Malvales</taxon>
        <taxon>Dipterocarpaceae</taxon>
        <taxon>Rubroshorea</taxon>
    </lineage>
</organism>
<evidence type="ECO:0000313" key="2">
    <source>
        <dbReference type="EMBL" id="GKV46244.1"/>
    </source>
</evidence>
<protein>
    <submittedName>
        <fullName evidence="2">Uncharacterized protein</fullName>
    </submittedName>
</protein>
<name>A0AAV5MAM4_9ROSI</name>
<gene>
    <name evidence="2" type="ORF">SLEP1_g53243</name>
</gene>
<feature type="compositionally biased region" description="Low complexity" evidence="1">
    <location>
        <begin position="43"/>
        <end position="58"/>
    </location>
</feature>
<proteinExistence type="predicted"/>
<reference evidence="2 3" key="1">
    <citation type="journal article" date="2021" name="Commun. Biol.">
        <title>The genome of Shorea leprosula (Dipterocarpaceae) highlights the ecological relevance of drought in aseasonal tropical rainforests.</title>
        <authorList>
            <person name="Ng K.K.S."/>
            <person name="Kobayashi M.J."/>
            <person name="Fawcett J.A."/>
            <person name="Hatakeyama M."/>
            <person name="Paape T."/>
            <person name="Ng C.H."/>
            <person name="Ang C.C."/>
            <person name="Tnah L.H."/>
            <person name="Lee C.T."/>
            <person name="Nishiyama T."/>
            <person name="Sese J."/>
            <person name="O'Brien M.J."/>
            <person name="Copetti D."/>
            <person name="Mohd Noor M.I."/>
            <person name="Ong R.C."/>
            <person name="Putra M."/>
            <person name="Sireger I.Z."/>
            <person name="Indrioko S."/>
            <person name="Kosugi Y."/>
            <person name="Izuno A."/>
            <person name="Isagi Y."/>
            <person name="Lee S.L."/>
            <person name="Shimizu K.K."/>
        </authorList>
    </citation>
    <scope>NUCLEOTIDE SEQUENCE [LARGE SCALE GENOMIC DNA]</scope>
    <source>
        <strain evidence="2">214</strain>
    </source>
</reference>
<keyword evidence="3" id="KW-1185">Reference proteome</keyword>
<comment type="caution">
    <text evidence="2">The sequence shown here is derived from an EMBL/GenBank/DDBJ whole genome shotgun (WGS) entry which is preliminary data.</text>
</comment>
<feature type="compositionally biased region" description="Basic and acidic residues" evidence="1">
    <location>
        <begin position="1"/>
        <end position="12"/>
    </location>
</feature>
<dbReference type="AlphaFoldDB" id="A0AAV5MAM4"/>
<evidence type="ECO:0000256" key="1">
    <source>
        <dbReference type="SAM" id="MobiDB-lite"/>
    </source>
</evidence>
<feature type="compositionally biased region" description="Basic residues" evidence="1">
    <location>
        <begin position="62"/>
        <end position="82"/>
    </location>
</feature>
<dbReference type="EMBL" id="BPVZ01000205">
    <property type="protein sequence ID" value="GKV46244.1"/>
    <property type="molecule type" value="Genomic_DNA"/>
</dbReference>
<feature type="compositionally biased region" description="Pro residues" evidence="1">
    <location>
        <begin position="24"/>
        <end position="36"/>
    </location>
</feature>
<feature type="region of interest" description="Disordered" evidence="1">
    <location>
        <begin position="1"/>
        <end position="87"/>
    </location>
</feature>
<dbReference type="Proteomes" id="UP001054252">
    <property type="component" value="Unassembled WGS sequence"/>
</dbReference>
<sequence>MRDPVEEMKSWRGEMQSLAQNPSNPKPTPKLKPNPTPTHFDLKSQTQKPKNPKNQNPFNPNPKKKKKKKRKRKQQKEKKRKASGTFSFPPSILFSFFSSLLNQPCLALHQPAPNAPRLCCPAAPQPALYRAP</sequence>